<feature type="region of interest" description="Disordered" evidence="1">
    <location>
        <begin position="51"/>
        <end position="71"/>
    </location>
</feature>
<dbReference type="EMBL" id="JAHIBW010000099">
    <property type="protein sequence ID" value="KAG7294885.1"/>
    <property type="molecule type" value="Genomic_DNA"/>
</dbReference>
<accession>A0ABQ7PR46</accession>
<reference evidence="2 3" key="1">
    <citation type="submission" date="2021-06" db="EMBL/GenBank/DDBJ databases">
        <title>A haploid diamondback moth (Plutella xylostella L.) genome assembly resolves 31 chromosomes and identifies a diamide resistance mutation.</title>
        <authorList>
            <person name="Ward C.M."/>
            <person name="Perry K.D."/>
            <person name="Baker G."/>
            <person name="Powis K."/>
            <person name="Heckel D.G."/>
            <person name="Baxter S.W."/>
        </authorList>
    </citation>
    <scope>NUCLEOTIDE SEQUENCE [LARGE SCALE GENOMIC DNA]</scope>
    <source>
        <strain evidence="2 3">LV</strain>
        <tissue evidence="2">Single pupa</tissue>
    </source>
</reference>
<gene>
    <name evidence="2" type="ORF">JYU34_022734</name>
</gene>
<evidence type="ECO:0000313" key="3">
    <source>
        <dbReference type="Proteomes" id="UP000823941"/>
    </source>
</evidence>
<protein>
    <submittedName>
        <fullName evidence="2">Uncharacterized protein</fullName>
    </submittedName>
</protein>
<organism evidence="2 3">
    <name type="scientific">Plutella xylostella</name>
    <name type="common">Diamondback moth</name>
    <name type="synonym">Plutella maculipennis</name>
    <dbReference type="NCBI Taxonomy" id="51655"/>
    <lineage>
        <taxon>Eukaryota</taxon>
        <taxon>Metazoa</taxon>
        <taxon>Ecdysozoa</taxon>
        <taxon>Arthropoda</taxon>
        <taxon>Hexapoda</taxon>
        <taxon>Insecta</taxon>
        <taxon>Pterygota</taxon>
        <taxon>Neoptera</taxon>
        <taxon>Endopterygota</taxon>
        <taxon>Lepidoptera</taxon>
        <taxon>Glossata</taxon>
        <taxon>Ditrysia</taxon>
        <taxon>Yponomeutoidea</taxon>
        <taxon>Plutellidae</taxon>
        <taxon>Plutella</taxon>
    </lineage>
</organism>
<feature type="non-terminal residue" evidence="2">
    <location>
        <position position="1"/>
    </location>
</feature>
<dbReference type="Proteomes" id="UP000823941">
    <property type="component" value="Unassembled WGS sequence"/>
</dbReference>
<evidence type="ECO:0000313" key="2">
    <source>
        <dbReference type="EMBL" id="KAG7294885.1"/>
    </source>
</evidence>
<keyword evidence="3" id="KW-1185">Reference proteome</keyword>
<feature type="compositionally biased region" description="Basic residues" evidence="1">
    <location>
        <begin position="55"/>
        <end position="71"/>
    </location>
</feature>
<evidence type="ECO:0000256" key="1">
    <source>
        <dbReference type="SAM" id="MobiDB-lite"/>
    </source>
</evidence>
<proteinExistence type="predicted"/>
<comment type="caution">
    <text evidence="2">The sequence shown here is derived from an EMBL/GenBank/DDBJ whole genome shotgun (WGS) entry which is preliminary data.</text>
</comment>
<sequence>SPPRHPTPSNMITHLIPDTLRAAARPSSPYNAYHNENQCELLGMISRGRYTSSPRIKKRNRANKRGRRLIH</sequence>
<name>A0ABQ7PR46_PLUXY</name>